<dbReference type="SUPFAM" id="SSF52949">
    <property type="entry name" value="Macro domain-like"/>
    <property type="match status" value="1"/>
</dbReference>
<protein>
    <submittedName>
        <fullName evidence="3">ADP-ribose glycohydrolase MACROD2-like</fullName>
    </submittedName>
</protein>
<dbReference type="Gene3D" id="3.40.220.10">
    <property type="entry name" value="Leucine Aminopeptidase, subunit E, domain 1"/>
    <property type="match status" value="1"/>
</dbReference>
<dbReference type="PROSITE" id="PS51154">
    <property type="entry name" value="MACRO"/>
    <property type="match status" value="1"/>
</dbReference>
<dbReference type="SMART" id="SM00506">
    <property type="entry name" value="A1pp"/>
    <property type="match status" value="1"/>
</dbReference>
<dbReference type="Proteomes" id="UP000515158">
    <property type="component" value="Unplaced"/>
</dbReference>
<dbReference type="InParanoid" id="A0A6P8ZJE6"/>
<dbReference type="InterPro" id="IPR043472">
    <property type="entry name" value="Macro_dom-like"/>
</dbReference>
<dbReference type="GO" id="GO:0140293">
    <property type="term" value="F:ADP-ribosylglutamate hydrolase activity"/>
    <property type="evidence" value="ECO:0007669"/>
    <property type="project" value="TreeGrafter"/>
</dbReference>
<dbReference type="GeneID" id="117641745"/>
<dbReference type="NCBIfam" id="NF001664">
    <property type="entry name" value="PRK00431.1-6"/>
    <property type="match status" value="1"/>
</dbReference>
<evidence type="ECO:0000313" key="3">
    <source>
        <dbReference type="RefSeq" id="XP_034235219.1"/>
    </source>
</evidence>
<dbReference type="KEGG" id="tpal:117641745"/>
<dbReference type="PANTHER" id="PTHR11106:SF27">
    <property type="entry name" value="MACRO DOMAIN-CONTAINING PROTEIN"/>
    <property type="match status" value="1"/>
</dbReference>
<dbReference type="OrthoDB" id="6133115at2759"/>
<dbReference type="Pfam" id="PF01661">
    <property type="entry name" value="Macro"/>
    <property type="match status" value="1"/>
</dbReference>
<dbReference type="RefSeq" id="XP_034235219.1">
    <property type="nucleotide sequence ID" value="XM_034379328.1"/>
</dbReference>
<sequence>MTFSEEKAKYLSLPIDEKRLEYKCNKDFKTLSDIETWSTYFQNNESRLITQREACVQLPEKHSVQPSLTEKISLWKGDITTLEIDAIVNAANSSLLGGGGVDGAIHRAAGGSLKEECRTLKGCSVGQAKITGGYKLPAKYVIHTVGPQGEHPQDLKNCYESCLDLVRENRLKSVAFPCISTGVYGYPQEAAAKVALKTIRLFLEKNHSEIDRVIFCVFLPTDVTIYENFLQMFFPKS</sequence>
<accession>A0A6P8ZJE6</accession>
<dbReference type="InterPro" id="IPR002589">
    <property type="entry name" value="Macro_dom"/>
</dbReference>
<name>A0A6P8ZJE6_THRPL</name>
<organism evidence="3">
    <name type="scientific">Thrips palmi</name>
    <name type="common">Melon thrips</name>
    <dbReference type="NCBI Taxonomy" id="161013"/>
    <lineage>
        <taxon>Eukaryota</taxon>
        <taxon>Metazoa</taxon>
        <taxon>Ecdysozoa</taxon>
        <taxon>Arthropoda</taxon>
        <taxon>Hexapoda</taxon>
        <taxon>Insecta</taxon>
        <taxon>Pterygota</taxon>
        <taxon>Neoptera</taxon>
        <taxon>Paraneoptera</taxon>
        <taxon>Thysanoptera</taxon>
        <taxon>Terebrantia</taxon>
        <taxon>Thripoidea</taxon>
        <taxon>Thripidae</taxon>
        <taxon>Thrips</taxon>
    </lineage>
</organism>
<dbReference type="GO" id="GO:0042278">
    <property type="term" value="P:purine nucleoside metabolic process"/>
    <property type="evidence" value="ECO:0007669"/>
    <property type="project" value="TreeGrafter"/>
</dbReference>
<reference evidence="3" key="1">
    <citation type="submission" date="2025-08" db="UniProtKB">
        <authorList>
            <consortium name="RefSeq"/>
        </authorList>
    </citation>
    <scope>IDENTIFICATION</scope>
    <source>
        <tissue evidence="3">Total insect</tissue>
    </source>
</reference>
<dbReference type="AlphaFoldDB" id="A0A6P8ZJE6"/>
<keyword evidence="2" id="KW-1185">Reference proteome</keyword>
<proteinExistence type="predicted"/>
<dbReference type="GO" id="GO:0005654">
    <property type="term" value="C:nucleoplasm"/>
    <property type="evidence" value="ECO:0007669"/>
    <property type="project" value="TreeGrafter"/>
</dbReference>
<evidence type="ECO:0000259" key="1">
    <source>
        <dbReference type="PROSITE" id="PS51154"/>
    </source>
</evidence>
<feature type="domain" description="Macro" evidence="1">
    <location>
        <begin position="59"/>
        <end position="234"/>
    </location>
</feature>
<dbReference type="CDD" id="cd02908">
    <property type="entry name" value="Macro_OAADPr_deacetylase"/>
    <property type="match status" value="1"/>
</dbReference>
<dbReference type="GO" id="GO:0006974">
    <property type="term" value="P:DNA damage response"/>
    <property type="evidence" value="ECO:0007669"/>
    <property type="project" value="TreeGrafter"/>
</dbReference>
<gene>
    <name evidence="3" type="primary">LOC117641745</name>
</gene>
<dbReference type="GO" id="GO:0140291">
    <property type="term" value="P:peptidyl-glutamate ADP-deribosylation"/>
    <property type="evidence" value="ECO:0007669"/>
    <property type="project" value="TreeGrafter"/>
</dbReference>
<evidence type="ECO:0000313" key="2">
    <source>
        <dbReference type="Proteomes" id="UP000515158"/>
    </source>
</evidence>
<dbReference type="PANTHER" id="PTHR11106">
    <property type="entry name" value="GANGLIOSIDE INDUCED DIFFERENTIATION ASSOCIATED PROTEIN 2-RELATED"/>
    <property type="match status" value="1"/>
</dbReference>